<evidence type="ECO:0000313" key="3">
    <source>
        <dbReference type="Proteomes" id="UP001215598"/>
    </source>
</evidence>
<dbReference type="Proteomes" id="UP001215598">
    <property type="component" value="Unassembled WGS sequence"/>
</dbReference>
<accession>A0AAD7HDK3</accession>
<comment type="caution">
    <text evidence="2">The sequence shown here is derived from an EMBL/GenBank/DDBJ whole genome shotgun (WGS) entry which is preliminary data.</text>
</comment>
<evidence type="ECO:0000313" key="2">
    <source>
        <dbReference type="EMBL" id="KAJ7718314.1"/>
    </source>
</evidence>
<evidence type="ECO:0000256" key="1">
    <source>
        <dbReference type="SAM" id="MobiDB-lite"/>
    </source>
</evidence>
<feature type="compositionally biased region" description="Basic and acidic residues" evidence="1">
    <location>
        <begin position="1"/>
        <end position="16"/>
    </location>
</feature>
<dbReference type="AlphaFoldDB" id="A0AAD7HDK3"/>
<sequence length="260" mass="29656">MTDHSDEEEDPHHGDDSGSVSRSGGNSEKQLIPGNPQNYSNNNDNRVQKSDPFRSYAPKSSTSGSWWRCEVQGTVASAVLSLESGMRRSQILLQRALRTASIHPKDIKLLIHAHDLERSKHGGFSKRKRLSRFKLTKSLIRNIHQPEESKTNDEHRVTRCSRELLPLCASESRVLGPGHRHVLFPPSARLNLFWKRELAQAKFQRNKFALNTSQTGGGRRKENALRTKSKYYTWDYNLDYETIAATKKDVYRTIRMAEAG</sequence>
<keyword evidence="3" id="KW-1185">Reference proteome</keyword>
<gene>
    <name evidence="2" type="ORF">B0H16DRAFT_1475611</name>
</gene>
<protein>
    <submittedName>
        <fullName evidence="2">Uncharacterized protein</fullName>
    </submittedName>
</protein>
<name>A0AAD7HDK3_9AGAR</name>
<feature type="compositionally biased region" description="Low complexity" evidence="1">
    <location>
        <begin position="17"/>
        <end position="27"/>
    </location>
</feature>
<dbReference type="EMBL" id="JARKIB010000266">
    <property type="protein sequence ID" value="KAJ7718314.1"/>
    <property type="molecule type" value="Genomic_DNA"/>
</dbReference>
<feature type="compositionally biased region" description="Polar residues" evidence="1">
    <location>
        <begin position="35"/>
        <end position="45"/>
    </location>
</feature>
<feature type="region of interest" description="Disordered" evidence="1">
    <location>
        <begin position="1"/>
        <end position="64"/>
    </location>
</feature>
<proteinExistence type="predicted"/>
<organism evidence="2 3">
    <name type="scientific">Mycena metata</name>
    <dbReference type="NCBI Taxonomy" id="1033252"/>
    <lineage>
        <taxon>Eukaryota</taxon>
        <taxon>Fungi</taxon>
        <taxon>Dikarya</taxon>
        <taxon>Basidiomycota</taxon>
        <taxon>Agaricomycotina</taxon>
        <taxon>Agaricomycetes</taxon>
        <taxon>Agaricomycetidae</taxon>
        <taxon>Agaricales</taxon>
        <taxon>Marasmiineae</taxon>
        <taxon>Mycenaceae</taxon>
        <taxon>Mycena</taxon>
    </lineage>
</organism>
<reference evidence="2" key="1">
    <citation type="submission" date="2023-03" db="EMBL/GenBank/DDBJ databases">
        <title>Massive genome expansion in bonnet fungi (Mycena s.s.) driven by repeated elements and novel gene families across ecological guilds.</title>
        <authorList>
            <consortium name="Lawrence Berkeley National Laboratory"/>
            <person name="Harder C.B."/>
            <person name="Miyauchi S."/>
            <person name="Viragh M."/>
            <person name="Kuo A."/>
            <person name="Thoen E."/>
            <person name="Andreopoulos B."/>
            <person name="Lu D."/>
            <person name="Skrede I."/>
            <person name="Drula E."/>
            <person name="Henrissat B."/>
            <person name="Morin E."/>
            <person name="Kohler A."/>
            <person name="Barry K."/>
            <person name="LaButti K."/>
            <person name="Morin E."/>
            <person name="Salamov A."/>
            <person name="Lipzen A."/>
            <person name="Mereny Z."/>
            <person name="Hegedus B."/>
            <person name="Baldrian P."/>
            <person name="Stursova M."/>
            <person name="Weitz H."/>
            <person name="Taylor A."/>
            <person name="Grigoriev I.V."/>
            <person name="Nagy L.G."/>
            <person name="Martin F."/>
            <person name="Kauserud H."/>
        </authorList>
    </citation>
    <scope>NUCLEOTIDE SEQUENCE</scope>
    <source>
        <strain evidence="2">CBHHK182m</strain>
    </source>
</reference>